<dbReference type="GeneTree" id="ENSGT01010000223933"/>
<name>A0A8D0ED72_SALMN</name>
<dbReference type="Ensembl" id="ENSSMRT00000035455.1">
    <property type="protein sequence ID" value="ENSSMRP00000030389.1"/>
    <property type="gene ID" value="ENSSMRG00000023295.1"/>
</dbReference>
<evidence type="ECO:0000313" key="2">
    <source>
        <dbReference type="Proteomes" id="UP000694421"/>
    </source>
</evidence>
<dbReference type="AlphaFoldDB" id="A0A8D0ED72"/>
<proteinExistence type="predicted"/>
<organism evidence="1 2">
    <name type="scientific">Salvator merianae</name>
    <name type="common">Argentine black and white tegu</name>
    <name type="synonym">Tupinambis merianae</name>
    <dbReference type="NCBI Taxonomy" id="96440"/>
    <lineage>
        <taxon>Eukaryota</taxon>
        <taxon>Metazoa</taxon>
        <taxon>Chordata</taxon>
        <taxon>Craniata</taxon>
        <taxon>Vertebrata</taxon>
        <taxon>Euteleostomi</taxon>
        <taxon>Lepidosauria</taxon>
        <taxon>Squamata</taxon>
        <taxon>Bifurcata</taxon>
        <taxon>Unidentata</taxon>
        <taxon>Episquamata</taxon>
        <taxon>Laterata</taxon>
        <taxon>Teiioidea</taxon>
        <taxon>Teiidae</taxon>
        <taxon>Salvator</taxon>
    </lineage>
</organism>
<dbReference type="OMA" id="ANFAGFC"/>
<evidence type="ECO:0000313" key="1">
    <source>
        <dbReference type="Ensembl" id="ENSSMRP00000030389.1"/>
    </source>
</evidence>
<protein>
    <submittedName>
        <fullName evidence="1">Uncharacterized protein</fullName>
    </submittedName>
</protein>
<sequence>MSLKRLIQQNRNANYVGYCVSSAYTPCLEPTDSPTMDNKRILTLANSLGTLTRNCRQVSFTSEHSGMCQMNSTFVLLQFH</sequence>
<accession>A0A8D0ED72</accession>
<keyword evidence="2" id="KW-1185">Reference proteome</keyword>
<reference evidence="1" key="2">
    <citation type="submission" date="2025-09" db="UniProtKB">
        <authorList>
            <consortium name="Ensembl"/>
        </authorList>
    </citation>
    <scope>IDENTIFICATION</scope>
</reference>
<reference evidence="1" key="1">
    <citation type="submission" date="2025-08" db="UniProtKB">
        <authorList>
            <consortium name="Ensembl"/>
        </authorList>
    </citation>
    <scope>IDENTIFICATION</scope>
</reference>
<dbReference type="Proteomes" id="UP000694421">
    <property type="component" value="Unplaced"/>
</dbReference>